<feature type="compositionally biased region" description="Low complexity" evidence="1">
    <location>
        <begin position="112"/>
        <end position="121"/>
    </location>
</feature>
<feature type="compositionally biased region" description="Basic residues" evidence="1">
    <location>
        <begin position="260"/>
        <end position="275"/>
    </location>
</feature>
<dbReference type="Proteomes" id="UP001218188">
    <property type="component" value="Unassembled WGS sequence"/>
</dbReference>
<dbReference type="AlphaFoldDB" id="A0AAD6RZ23"/>
<feature type="region of interest" description="Disordered" evidence="1">
    <location>
        <begin position="189"/>
        <end position="213"/>
    </location>
</feature>
<name>A0AAD6RZ23_9AGAR</name>
<gene>
    <name evidence="2" type="ORF">C8F04DRAFT_1330331</name>
</gene>
<evidence type="ECO:0000313" key="3">
    <source>
        <dbReference type="Proteomes" id="UP001218188"/>
    </source>
</evidence>
<comment type="caution">
    <text evidence="2">The sequence shown here is derived from an EMBL/GenBank/DDBJ whole genome shotgun (WGS) entry which is preliminary data.</text>
</comment>
<feature type="compositionally biased region" description="Low complexity" evidence="1">
    <location>
        <begin position="293"/>
        <end position="310"/>
    </location>
</feature>
<protein>
    <submittedName>
        <fullName evidence="2">Uncharacterized protein</fullName>
    </submittedName>
</protein>
<reference evidence="2" key="1">
    <citation type="submission" date="2023-03" db="EMBL/GenBank/DDBJ databases">
        <title>Massive genome expansion in bonnet fungi (Mycena s.s.) driven by repeated elements and novel gene families across ecological guilds.</title>
        <authorList>
            <consortium name="Lawrence Berkeley National Laboratory"/>
            <person name="Harder C.B."/>
            <person name="Miyauchi S."/>
            <person name="Viragh M."/>
            <person name="Kuo A."/>
            <person name="Thoen E."/>
            <person name="Andreopoulos B."/>
            <person name="Lu D."/>
            <person name="Skrede I."/>
            <person name="Drula E."/>
            <person name="Henrissat B."/>
            <person name="Morin E."/>
            <person name="Kohler A."/>
            <person name="Barry K."/>
            <person name="LaButti K."/>
            <person name="Morin E."/>
            <person name="Salamov A."/>
            <person name="Lipzen A."/>
            <person name="Mereny Z."/>
            <person name="Hegedus B."/>
            <person name="Baldrian P."/>
            <person name="Stursova M."/>
            <person name="Weitz H."/>
            <person name="Taylor A."/>
            <person name="Grigoriev I.V."/>
            <person name="Nagy L.G."/>
            <person name="Martin F."/>
            <person name="Kauserud H."/>
        </authorList>
    </citation>
    <scope>NUCLEOTIDE SEQUENCE</scope>
    <source>
        <strain evidence="2">CBHHK200</strain>
    </source>
</reference>
<feature type="region of interest" description="Disordered" evidence="1">
    <location>
        <begin position="94"/>
        <end position="121"/>
    </location>
</feature>
<proteinExistence type="predicted"/>
<evidence type="ECO:0000256" key="1">
    <source>
        <dbReference type="SAM" id="MobiDB-lite"/>
    </source>
</evidence>
<organism evidence="2 3">
    <name type="scientific">Mycena alexandri</name>
    <dbReference type="NCBI Taxonomy" id="1745969"/>
    <lineage>
        <taxon>Eukaryota</taxon>
        <taxon>Fungi</taxon>
        <taxon>Dikarya</taxon>
        <taxon>Basidiomycota</taxon>
        <taxon>Agaricomycotina</taxon>
        <taxon>Agaricomycetes</taxon>
        <taxon>Agaricomycetidae</taxon>
        <taxon>Agaricales</taxon>
        <taxon>Marasmiineae</taxon>
        <taxon>Mycenaceae</taxon>
        <taxon>Mycena</taxon>
    </lineage>
</organism>
<sequence>MPSRDATCTGDDPPATQQFLASPEEHMLFGFDDYPPYVPGTTTLAGCPKKWTSSLSLVSRRFPQFTSTAFDSDGPFQEDSKSSQGLYMHNWFSRETSSDNNTSPLPSPSSPQSPSFIPFGEHSSPFAHPSSPFSPASLAAAIALPSSGSPSSSSFEDLHYAAGPAPRHIESLSVSPHETQTPAWAAQHWETTPRHMRTPSSPRTIPSFRYVKDPNAPKKPLSAYFMFQTSADSLWTRGTRGMRGNAQGKSQARGPVSKVRTPHTHPFRSLHHPRPRPPPVERETRSQYPRRSPPAGAGVPFPFPRARAPRPAAAAIEIAGAIAAAALARAFAKPQTA</sequence>
<dbReference type="EMBL" id="JARJCM010000367">
    <property type="protein sequence ID" value="KAJ7017998.1"/>
    <property type="molecule type" value="Genomic_DNA"/>
</dbReference>
<evidence type="ECO:0000313" key="2">
    <source>
        <dbReference type="EMBL" id="KAJ7017998.1"/>
    </source>
</evidence>
<keyword evidence="3" id="KW-1185">Reference proteome</keyword>
<accession>A0AAD6RZ23</accession>
<feature type="region of interest" description="Disordered" evidence="1">
    <location>
        <begin position="237"/>
        <end position="310"/>
    </location>
</feature>